<protein>
    <submittedName>
        <fullName evidence="3">Lipocalin-like domain-containing protein</fullName>
    </submittedName>
</protein>
<evidence type="ECO:0000313" key="3">
    <source>
        <dbReference type="EMBL" id="QEE30638.1"/>
    </source>
</evidence>
<keyword evidence="4" id="KW-1185">Reference proteome</keyword>
<sequence length="160" mass="17528">MKRYLLLLTALLLAPLSGIAQTSSIVGTWALTAADKLMPDGTRVSDYGPNPHGLVIFTADGHYAVQIYRGDRVKFASGDRLKGTPEEYRAVAIEMSVHFGTYTVDAAKHTISFHIDRASVPNQDDTTAVRAYELQEDVLSWKVAARPDGSIPITVLKRVK</sequence>
<dbReference type="InterPro" id="IPR024311">
    <property type="entry name" value="Lipocalin-like"/>
</dbReference>
<dbReference type="Proteomes" id="UP000321820">
    <property type="component" value="Chromosome"/>
</dbReference>
<organism evidence="3 4">
    <name type="scientific">Terriglobus albidus</name>
    <dbReference type="NCBI Taxonomy" id="1592106"/>
    <lineage>
        <taxon>Bacteria</taxon>
        <taxon>Pseudomonadati</taxon>
        <taxon>Acidobacteriota</taxon>
        <taxon>Terriglobia</taxon>
        <taxon>Terriglobales</taxon>
        <taxon>Acidobacteriaceae</taxon>
        <taxon>Terriglobus</taxon>
    </lineage>
</organism>
<feature type="chain" id="PRO_5023116104" evidence="1">
    <location>
        <begin position="21"/>
        <end position="160"/>
    </location>
</feature>
<name>A0A5B9EF44_9BACT</name>
<feature type="signal peptide" evidence="1">
    <location>
        <begin position="1"/>
        <end position="20"/>
    </location>
</feature>
<evidence type="ECO:0000259" key="2">
    <source>
        <dbReference type="Pfam" id="PF13924"/>
    </source>
</evidence>
<evidence type="ECO:0000313" key="4">
    <source>
        <dbReference type="Proteomes" id="UP000321820"/>
    </source>
</evidence>
<keyword evidence="1" id="KW-0732">Signal</keyword>
<dbReference type="OrthoDB" id="118834at2"/>
<dbReference type="EMBL" id="CP042806">
    <property type="protein sequence ID" value="QEE30638.1"/>
    <property type="molecule type" value="Genomic_DNA"/>
</dbReference>
<dbReference type="Pfam" id="PF13924">
    <property type="entry name" value="Lipocalin_5"/>
    <property type="match status" value="1"/>
</dbReference>
<evidence type="ECO:0000256" key="1">
    <source>
        <dbReference type="SAM" id="SignalP"/>
    </source>
</evidence>
<dbReference type="RefSeq" id="WP_147649944.1">
    <property type="nucleotide sequence ID" value="NZ_CP042806.1"/>
</dbReference>
<feature type="domain" description="Lipocalin-like" evidence="2">
    <location>
        <begin position="26"/>
        <end position="145"/>
    </location>
</feature>
<accession>A0A5B9EF44</accession>
<dbReference type="KEGG" id="talb:FTW19_23185"/>
<proteinExistence type="predicted"/>
<gene>
    <name evidence="3" type="ORF">FTW19_23185</name>
</gene>
<reference evidence="3 4" key="1">
    <citation type="submission" date="2019-08" db="EMBL/GenBank/DDBJ databases">
        <title>Complete genome sequence of Terriglobus albidus strain ORNL.</title>
        <authorList>
            <person name="Podar M."/>
        </authorList>
    </citation>
    <scope>NUCLEOTIDE SEQUENCE [LARGE SCALE GENOMIC DNA]</scope>
    <source>
        <strain evidence="3 4">ORNL</strain>
    </source>
</reference>
<dbReference type="AlphaFoldDB" id="A0A5B9EF44"/>